<evidence type="ECO:0000256" key="1">
    <source>
        <dbReference type="SAM" id="MobiDB-lite"/>
    </source>
</evidence>
<feature type="region of interest" description="Disordered" evidence="1">
    <location>
        <begin position="1"/>
        <end position="54"/>
    </location>
</feature>
<feature type="compositionally biased region" description="Basic residues" evidence="1">
    <location>
        <begin position="14"/>
        <end position="24"/>
    </location>
</feature>
<sequence length="54" mass="6017">MDVNTQVLAESLRHGGRRRSRGPRVSHYGTCGKTGHNARTCQEGIKSSRNEYSN</sequence>
<evidence type="ECO:0000313" key="2">
    <source>
        <dbReference type="EMBL" id="ENH75542.1"/>
    </source>
</evidence>
<reference evidence="3" key="1">
    <citation type="submission" date="2012-09" db="EMBL/GenBank/DDBJ databases">
        <title>Genome sequencing and comparative transcriptomics of race 1 and race 4 of banana pathogen: Fusarium oxysporum f. sp. cubense.</title>
        <authorList>
            <person name="Fang X."/>
            <person name="Huang J."/>
        </authorList>
    </citation>
    <scope>NUCLEOTIDE SEQUENCE [LARGE SCALE GENOMIC DNA]</scope>
    <source>
        <strain evidence="3">race 1</strain>
    </source>
</reference>
<accession>N4UWA0</accession>
<protein>
    <recommendedName>
        <fullName evidence="4">CCHC-type domain-containing protein</fullName>
    </recommendedName>
</protein>
<dbReference type="HOGENOM" id="CLU_206085_0_0_1"/>
<reference evidence="3" key="2">
    <citation type="journal article" date="2014" name="PLoS ONE">
        <title>Genome and Transcriptome Analysis of the Fungal Pathogen Fusarium oxysporum f. sp. cubense Causing Banana Vascular Wilt Disease.</title>
        <authorList>
            <person name="Guo L."/>
            <person name="Han L."/>
            <person name="Yang L."/>
            <person name="Zeng H."/>
            <person name="Fan D."/>
            <person name="Zhu Y."/>
            <person name="Feng Y."/>
            <person name="Wang G."/>
            <person name="Peng C."/>
            <person name="Jiang X."/>
            <person name="Zhou D."/>
            <person name="Ni P."/>
            <person name="Liang C."/>
            <person name="Liu L."/>
            <person name="Wang J."/>
            <person name="Mao C."/>
            <person name="Fang X."/>
            <person name="Peng M."/>
            <person name="Huang J."/>
        </authorList>
    </citation>
    <scope>NUCLEOTIDE SEQUENCE [LARGE SCALE GENOMIC DNA]</scope>
    <source>
        <strain evidence="3">race 1</strain>
    </source>
</reference>
<name>N4UWA0_FUSC1</name>
<evidence type="ECO:0008006" key="4">
    <source>
        <dbReference type="Google" id="ProtNLM"/>
    </source>
</evidence>
<dbReference type="AlphaFoldDB" id="N4UWA0"/>
<dbReference type="EMBL" id="KB729965">
    <property type="protein sequence ID" value="ENH75542.1"/>
    <property type="molecule type" value="Genomic_DNA"/>
</dbReference>
<proteinExistence type="predicted"/>
<evidence type="ECO:0000313" key="3">
    <source>
        <dbReference type="Proteomes" id="UP000016928"/>
    </source>
</evidence>
<dbReference type="Proteomes" id="UP000016928">
    <property type="component" value="Unassembled WGS sequence"/>
</dbReference>
<feature type="compositionally biased region" description="Polar residues" evidence="1">
    <location>
        <begin position="37"/>
        <end position="54"/>
    </location>
</feature>
<gene>
    <name evidence="2" type="ORF">FOC1_g10005516</name>
</gene>
<dbReference type="VEuPathDB" id="FungiDB:FOC1_g10005516"/>
<organism evidence="2 3">
    <name type="scientific">Fusarium oxysporum f. sp. cubense (strain race 1)</name>
    <name type="common">Panama disease fungus</name>
    <dbReference type="NCBI Taxonomy" id="1229664"/>
    <lineage>
        <taxon>Eukaryota</taxon>
        <taxon>Fungi</taxon>
        <taxon>Dikarya</taxon>
        <taxon>Ascomycota</taxon>
        <taxon>Pezizomycotina</taxon>
        <taxon>Sordariomycetes</taxon>
        <taxon>Hypocreomycetidae</taxon>
        <taxon>Hypocreales</taxon>
        <taxon>Nectriaceae</taxon>
        <taxon>Fusarium</taxon>
        <taxon>Fusarium oxysporum species complex</taxon>
    </lineage>
</organism>